<evidence type="ECO:0000313" key="7">
    <source>
        <dbReference type="EMBL" id="SCE67175.1"/>
    </source>
</evidence>
<keyword evidence="3 6" id="KW-0479">Metal-binding</keyword>
<evidence type="ECO:0000313" key="8">
    <source>
        <dbReference type="Proteomes" id="UP000198243"/>
    </source>
</evidence>
<feature type="binding site" evidence="6">
    <location>
        <position position="81"/>
    </location>
    <ligand>
        <name>Mg(2+)</name>
        <dbReference type="ChEBI" id="CHEBI:18420"/>
        <label>1</label>
        <note>catalytic</note>
    </ligand>
</feature>
<gene>
    <name evidence="7" type="ORF">GA0070607_0205</name>
</gene>
<keyword evidence="8" id="KW-1185">Reference proteome</keyword>
<protein>
    <submittedName>
        <fullName evidence="7">Histidinol-phosphatase</fullName>
    </submittedName>
</protein>
<dbReference type="PRINTS" id="PR00377">
    <property type="entry name" value="IMPHPHTASES"/>
</dbReference>
<organism evidence="7 8">
    <name type="scientific">Micromonospora coriariae</name>
    <dbReference type="NCBI Taxonomy" id="285665"/>
    <lineage>
        <taxon>Bacteria</taxon>
        <taxon>Bacillati</taxon>
        <taxon>Actinomycetota</taxon>
        <taxon>Actinomycetes</taxon>
        <taxon>Micromonosporales</taxon>
        <taxon>Micromonosporaceae</taxon>
        <taxon>Micromonospora</taxon>
    </lineage>
</organism>
<feature type="binding site" evidence="6">
    <location>
        <position position="63"/>
    </location>
    <ligand>
        <name>Mg(2+)</name>
        <dbReference type="ChEBI" id="CHEBI:18420"/>
        <label>1</label>
        <note>catalytic</note>
    </ligand>
</feature>
<dbReference type="Gene3D" id="3.30.540.10">
    <property type="entry name" value="Fructose-1,6-Bisphosphatase, subunit A, domain 1"/>
    <property type="match status" value="1"/>
</dbReference>
<dbReference type="EMBL" id="LT607412">
    <property type="protein sequence ID" value="SCE67175.1"/>
    <property type="molecule type" value="Genomic_DNA"/>
</dbReference>
<sequence length="254" mass="26735">MLEFAIGLSERAGALAAERFFAADFALGIKADGTEVTDADLAVETLIRGELAARFPADEIYGEETGATAGISGRRWVIDPIDGTKYFAYRIPIFGTNLALEDEHGPALAVINQPVARQLIYAGRGCGCRVRIDSRDLVPVLRDNPDLAAARVELVNPAGWPADVLVTLHRHTRITGHLGGIGGLLTGLVDALVIAGPEMGYEDLAPLPLILEEAGGRATDLHGNPLLAGDGTALLSTGRHHDALLDLLAPVLTG</sequence>
<evidence type="ECO:0000256" key="1">
    <source>
        <dbReference type="ARBA" id="ARBA00001946"/>
    </source>
</evidence>
<name>A0A1C4U635_9ACTN</name>
<dbReference type="InterPro" id="IPR051090">
    <property type="entry name" value="Inositol_monoP_superfamily"/>
</dbReference>
<dbReference type="PROSITE" id="PS00629">
    <property type="entry name" value="IMP_1"/>
    <property type="match status" value="1"/>
</dbReference>
<dbReference type="GO" id="GO:0016791">
    <property type="term" value="F:phosphatase activity"/>
    <property type="evidence" value="ECO:0007669"/>
    <property type="project" value="UniProtKB-ARBA"/>
</dbReference>
<dbReference type="GO" id="GO:0046872">
    <property type="term" value="F:metal ion binding"/>
    <property type="evidence" value="ECO:0007669"/>
    <property type="project" value="UniProtKB-KW"/>
</dbReference>
<feature type="binding site" evidence="6">
    <location>
        <position position="79"/>
    </location>
    <ligand>
        <name>Mg(2+)</name>
        <dbReference type="ChEBI" id="CHEBI:18420"/>
        <label>1</label>
        <note>catalytic</note>
    </ligand>
</feature>
<feature type="binding site" evidence="6">
    <location>
        <position position="203"/>
    </location>
    <ligand>
        <name>Mg(2+)</name>
        <dbReference type="ChEBI" id="CHEBI:18420"/>
        <label>1</label>
        <note>catalytic</note>
    </ligand>
</feature>
<dbReference type="Gene3D" id="3.40.190.80">
    <property type="match status" value="1"/>
</dbReference>
<dbReference type="PANTHER" id="PTHR43200:SF6">
    <property type="entry name" value="3'(2'),5'-BISPHOSPHATE NUCLEOTIDASE"/>
    <property type="match status" value="1"/>
</dbReference>
<evidence type="ECO:0000256" key="5">
    <source>
        <dbReference type="ARBA" id="ARBA00022842"/>
    </source>
</evidence>
<comment type="similarity">
    <text evidence="2">Belongs to the inositol monophosphatase superfamily.</text>
</comment>
<evidence type="ECO:0000256" key="4">
    <source>
        <dbReference type="ARBA" id="ARBA00022801"/>
    </source>
</evidence>
<evidence type="ECO:0000256" key="3">
    <source>
        <dbReference type="ARBA" id="ARBA00022723"/>
    </source>
</evidence>
<dbReference type="InterPro" id="IPR020583">
    <property type="entry name" value="Inositol_monoP_metal-BS"/>
</dbReference>
<dbReference type="SUPFAM" id="SSF56655">
    <property type="entry name" value="Carbohydrate phosphatase"/>
    <property type="match status" value="1"/>
</dbReference>
<evidence type="ECO:0000256" key="6">
    <source>
        <dbReference type="PIRSR" id="PIRSR600760-2"/>
    </source>
</evidence>
<keyword evidence="5 6" id="KW-0460">Magnesium</keyword>
<dbReference type="InterPro" id="IPR000760">
    <property type="entry name" value="Inositol_monophosphatase-like"/>
</dbReference>
<comment type="cofactor">
    <cofactor evidence="1 6">
        <name>Mg(2+)</name>
        <dbReference type="ChEBI" id="CHEBI:18420"/>
    </cofactor>
</comment>
<proteinExistence type="inferred from homology"/>
<reference evidence="8" key="1">
    <citation type="submission" date="2016-06" db="EMBL/GenBank/DDBJ databases">
        <authorList>
            <person name="Varghese N."/>
            <person name="Submissions Spin"/>
        </authorList>
    </citation>
    <scope>NUCLEOTIDE SEQUENCE [LARGE SCALE GENOMIC DNA]</scope>
    <source>
        <strain evidence="8">DSM 44875</strain>
    </source>
</reference>
<accession>A0A1C4U635</accession>
<dbReference type="GO" id="GO:0000105">
    <property type="term" value="P:L-histidine biosynthetic process"/>
    <property type="evidence" value="ECO:0007669"/>
    <property type="project" value="TreeGrafter"/>
</dbReference>
<dbReference type="Proteomes" id="UP000198243">
    <property type="component" value="Chromosome I"/>
</dbReference>
<dbReference type="AlphaFoldDB" id="A0A1C4U635"/>
<feature type="binding site" evidence="6">
    <location>
        <position position="82"/>
    </location>
    <ligand>
        <name>Mg(2+)</name>
        <dbReference type="ChEBI" id="CHEBI:18420"/>
        <label>1</label>
        <note>catalytic</note>
    </ligand>
</feature>
<dbReference type="Pfam" id="PF00459">
    <property type="entry name" value="Inositol_P"/>
    <property type="match status" value="1"/>
</dbReference>
<dbReference type="OrthoDB" id="9772456at2"/>
<keyword evidence="4" id="KW-0378">Hydrolase</keyword>
<dbReference type="PANTHER" id="PTHR43200">
    <property type="entry name" value="PHOSPHATASE"/>
    <property type="match status" value="1"/>
</dbReference>
<evidence type="ECO:0000256" key="2">
    <source>
        <dbReference type="ARBA" id="ARBA00009759"/>
    </source>
</evidence>